<feature type="region of interest" description="Disordered" evidence="1">
    <location>
        <begin position="120"/>
        <end position="140"/>
    </location>
</feature>
<evidence type="ECO:0000313" key="3">
    <source>
        <dbReference type="Proteomes" id="UP000218811"/>
    </source>
</evidence>
<name>A0A2H3J9J1_WOLCO</name>
<gene>
    <name evidence="2" type="ORF">WOLCODRAFT_15263</name>
</gene>
<organism evidence="2 3">
    <name type="scientific">Wolfiporia cocos (strain MD-104)</name>
    <name type="common">Brown rot fungus</name>
    <dbReference type="NCBI Taxonomy" id="742152"/>
    <lineage>
        <taxon>Eukaryota</taxon>
        <taxon>Fungi</taxon>
        <taxon>Dikarya</taxon>
        <taxon>Basidiomycota</taxon>
        <taxon>Agaricomycotina</taxon>
        <taxon>Agaricomycetes</taxon>
        <taxon>Polyporales</taxon>
        <taxon>Phaeolaceae</taxon>
        <taxon>Wolfiporia</taxon>
    </lineage>
</organism>
<evidence type="ECO:0000313" key="2">
    <source>
        <dbReference type="EMBL" id="PCH34338.1"/>
    </source>
</evidence>
<dbReference type="EMBL" id="KB467831">
    <property type="protein sequence ID" value="PCH34338.1"/>
    <property type="molecule type" value="Genomic_DNA"/>
</dbReference>
<sequence>MAFPACNSIYVDPKTLPRGIAFVETSAPNNAQNPPSGLQIPQYTGREYDAADALIYLTRSGAKQVSADALNVRTARTPKPAAPKRTFLVVEPSDRATRSMTWTEVPAGQTATADIVKNHRSTQSRGEAHLTTAAHRGEGPCTAEIPCGQEAYSGEITPCTAHQSGQEWQDQNEQVQKKQKQKQRSRTRSTRM</sequence>
<feature type="region of interest" description="Disordered" evidence="1">
    <location>
        <begin position="161"/>
        <end position="192"/>
    </location>
</feature>
<dbReference type="Proteomes" id="UP000218811">
    <property type="component" value="Unassembled WGS sequence"/>
</dbReference>
<keyword evidence="3" id="KW-1185">Reference proteome</keyword>
<reference evidence="2 3" key="1">
    <citation type="journal article" date="2012" name="Science">
        <title>The Paleozoic origin of enzymatic lignin decomposition reconstructed from 31 fungal genomes.</title>
        <authorList>
            <person name="Floudas D."/>
            <person name="Binder M."/>
            <person name="Riley R."/>
            <person name="Barry K."/>
            <person name="Blanchette R.A."/>
            <person name="Henrissat B."/>
            <person name="Martinez A.T."/>
            <person name="Otillar R."/>
            <person name="Spatafora J.W."/>
            <person name="Yadav J.S."/>
            <person name="Aerts A."/>
            <person name="Benoit I."/>
            <person name="Boyd A."/>
            <person name="Carlson A."/>
            <person name="Copeland A."/>
            <person name="Coutinho P.M."/>
            <person name="de Vries R.P."/>
            <person name="Ferreira P."/>
            <person name="Findley K."/>
            <person name="Foster B."/>
            <person name="Gaskell J."/>
            <person name="Glotzer D."/>
            <person name="Gorecki P."/>
            <person name="Heitman J."/>
            <person name="Hesse C."/>
            <person name="Hori C."/>
            <person name="Igarashi K."/>
            <person name="Jurgens J.A."/>
            <person name="Kallen N."/>
            <person name="Kersten P."/>
            <person name="Kohler A."/>
            <person name="Kuees U."/>
            <person name="Kumar T.K.A."/>
            <person name="Kuo A."/>
            <person name="LaButti K."/>
            <person name="Larrondo L.F."/>
            <person name="Lindquist E."/>
            <person name="Ling A."/>
            <person name="Lombard V."/>
            <person name="Lucas S."/>
            <person name="Lundell T."/>
            <person name="Martin R."/>
            <person name="McLaughlin D.J."/>
            <person name="Morgenstern I."/>
            <person name="Morin E."/>
            <person name="Murat C."/>
            <person name="Nagy L.G."/>
            <person name="Nolan M."/>
            <person name="Ohm R.A."/>
            <person name="Patyshakuliyeva A."/>
            <person name="Rokas A."/>
            <person name="Ruiz-Duenas F.J."/>
            <person name="Sabat G."/>
            <person name="Salamov A."/>
            <person name="Samejima M."/>
            <person name="Schmutz J."/>
            <person name="Slot J.C."/>
            <person name="St John F."/>
            <person name="Stenlid J."/>
            <person name="Sun H."/>
            <person name="Sun S."/>
            <person name="Syed K."/>
            <person name="Tsang A."/>
            <person name="Wiebenga A."/>
            <person name="Young D."/>
            <person name="Pisabarro A."/>
            <person name="Eastwood D.C."/>
            <person name="Martin F."/>
            <person name="Cullen D."/>
            <person name="Grigoriev I.V."/>
            <person name="Hibbett D.S."/>
        </authorList>
    </citation>
    <scope>NUCLEOTIDE SEQUENCE [LARGE SCALE GENOMIC DNA]</scope>
    <source>
        <strain evidence="2 3">MD-104</strain>
    </source>
</reference>
<protein>
    <submittedName>
        <fullName evidence="2">Uncharacterized protein</fullName>
    </submittedName>
</protein>
<proteinExistence type="predicted"/>
<accession>A0A2H3J9J1</accession>
<evidence type="ECO:0000256" key="1">
    <source>
        <dbReference type="SAM" id="MobiDB-lite"/>
    </source>
</evidence>
<feature type="compositionally biased region" description="Polar residues" evidence="1">
    <location>
        <begin position="161"/>
        <end position="174"/>
    </location>
</feature>
<dbReference type="AlphaFoldDB" id="A0A2H3J9J1"/>
<feature type="compositionally biased region" description="Basic residues" evidence="1">
    <location>
        <begin position="177"/>
        <end position="192"/>
    </location>
</feature>